<dbReference type="AlphaFoldDB" id="A0A9W4GIA7"/>
<comment type="caution">
    <text evidence="1">The sequence shown here is derived from an EMBL/GenBank/DDBJ whole genome shotgun (WGS) entry which is preliminary data.</text>
</comment>
<reference evidence="1" key="1">
    <citation type="submission" date="2020-10" db="EMBL/GenBank/DDBJ databases">
        <authorList>
            <person name="Muller C M."/>
        </authorList>
    </citation>
    <scope>NUCLEOTIDE SEQUENCE</scope>
    <source>
        <strain evidence="1">THUN-12</strain>
    </source>
</reference>
<accession>A0A9W4GIA7</accession>
<dbReference type="EMBL" id="CAJHIT010000011">
    <property type="protein sequence ID" value="CAD6506499.1"/>
    <property type="molecule type" value="Genomic_DNA"/>
</dbReference>
<gene>
    <name evidence="1" type="ORF">BGTH12_LOCUS7857</name>
</gene>
<evidence type="ECO:0000313" key="2">
    <source>
        <dbReference type="Proteomes" id="UP000683417"/>
    </source>
</evidence>
<name>A0A9W4GIA7_BLUGR</name>
<sequence>MLTPILCCARLFSFRNKAFDYGYTSADKRCLKIALMRRTASYQPIASLHTTDRKFAAHFNPSERQRFRLRYHFVDSTRPSKFRDRVVSTNYDSFLFTSPAILLRFVLLGYQDCLAPIFAKWKINNNDSSSAVMKKFTFSFTRSLLSTNPNVDKILSDILARDMSYALDVHQLRHVLSTLSITQKDSMALASAENDLKLYQIIKQVDINTQNLKLYKCGKIVFLKHQKKNWYMTSYCNDLALNMLSRKIKPGPMLCGKNLKTAANRFQLSVVQMYLDNINSSEKSLTPDVRRALSAFARNMHLCRKNNLNFPISEIERKECYKKSLKLLTGWEKDGMPVPGEVRKVSFATIPHELDVEREIWLRSYYPTYICVLADLGFAETLDNEWEILSNTSRTKYMASLFASAFLLVKKPRRALSLLEDFNAWSESLNTNAKQLQAQENSSSPEIAHILLAMYTYFRMKTTLNLRKYLRQLEYNDTPIYLLYNLVQYIPPNHNMTSSGENVSVELKNDRLIEWTKDVYGEMGLLISNNGGKTPIYWRPGSLSKRQLSKYLLQDKTWTRPSVQT</sequence>
<evidence type="ECO:0000313" key="1">
    <source>
        <dbReference type="EMBL" id="CAD6506499.1"/>
    </source>
</evidence>
<organism evidence="1 2">
    <name type="scientific">Blumeria graminis f. sp. triticale</name>
    <dbReference type="NCBI Taxonomy" id="1689686"/>
    <lineage>
        <taxon>Eukaryota</taxon>
        <taxon>Fungi</taxon>
        <taxon>Dikarya</taxon>
        <taxon>Ascomycota</taxon>
        <taxon>Pezizomycotina</taxon>
        <taxon>Leotiomycetes</taxon>
        <taxon>Erysiphales</taxon>
        <taxon>Erysiphaceae</taxon>
        <taxon>Blumeria</taxon>
    </lineage>
</organism>
<protein>
    <submittedName>
        <fullName evidence="1">BgTH12-07726</fullName>
    </submittedName>
</protein>
<dbReference type="Proteomes" id="UP000683417">
    <property type="component" value="Unassembled WGS sequence"/>
</dbReference>
<proteinExistence type="predicted"/>